<comment type="caution">
    <text evidence="2">The sequence shown here is derived from an EMBL/GenBank/DDBJ whole genome shotgun (WGS) entry which is preliminary data.</text>
</comment>
<gene>
    <name evidence="2" type="ORF">BIFBRE_04576</name>
</gene>
<dbReference type="AlphaFoldDB" id="D4BR41"/>
<dbReference type="EMBL" id="ACCG02000012">
    <property type="protein sequence ID" value="EFE88687.1"/>
    <property type="molecule type" value="Genomic_DNA"/>
</dbReference>
<name>D4BR41_BIFBR</name>
<reference evidence="2 3" key="1">
    <citation type="submission" date="2010-02" db="EMBL/GenBank/DDBJ databases">
        <authorList>
            <person name="Weinstock G."/>
            <person name="Sodergren E."/>
            <person name="Clifton S."/>
            <person name="Fulton L."/>
            <person name="Fulton B."/>
            <person name="Courtney L."/>
            <person name="Fronick C."/>
            <person name="Harrison M."/>
            <person name="Strong C."/>
            <person name="Farmer C."/>
            <person name="Delahaunty K."/>
            <person name="Markovic C."/>
            <person name="Hall O."/>
            <person name="Minx P."/>
            <person name="Tomlinson C."/>
            <person name="Mitreva M."/>
            <person name="Nelson J."/>
            <person name="Hou S."/>
            <person name="Wollam A."/>
            <person name="Pepin K.H."/>
            <person name="Johnson M."/>
            <person name="Bhonagiri V."/>
            <person name="Zhang X."/>
            <person name="Suruliraj S."/>
            <person name="Warren W."/>
            <person name="Chinwalla A."/>
            <person name="Mardis E.R."/>
            <person name="Wilson R.K."/>
        </authorList>
    </citation>
    <scope>NUCLEOTIDE SEQUENCE [LARGE SCALE GENOMIC DNA]</scope>
    <source>
        <strain evidence="2 3">DSM 20213</strain>
    </source>
</reference>
<keyword evidence="3" id="KW-1185">Reference proteome</keyword>
<feature type="compositionally biased region" description="Low complexity" evidence="1">
    <location>
        <begin position="45"/>
        <end position="65"/>
    </location>
</feature>
<dbReference type="Proteomes" id="UP000003191">
    <property type="component" value="Unassembled WGS sequence"/>
</dbReference>
<sequence>MPIVHNHAIDRWITAGSTHLMHEVIHHPQALRRVIHSRRSRRIRPLPNTLPLRTTPANTTSGLPP</sequence>
<protein>
    <submittedName>
        <fullName evidence="2">Uncharacterized protein</fullName>
    </submittedName>
</protein>
<accession>D4BR41</accession>
<dbReference type="HOGENOM" id="CLU_2841020_0_0_11"/>
<organism evidence="2 3">
    <name type="scientific">Bifidobacterium breve DSM 20213 = JCM 1192</name>
    <dbReference type="NCBI Taxonomy" id="518634"/>
    <lineage>
        <taxon>Bacteria</taxon>
        <taxon>Bacillati</taxon>
        <taxon>Actinomycetota</taxon>
        <taxon>Actinomycetes</taxon>
        <taxon>Bifidobacteriales</taxon>
        <taxon>Bifidobacteriaceae</taxon>
        <taxon>Bifidobacterium</taxon>
    </lineage>
</organism>
<feature type="region of interest" description="Disordered" evidence="1">
    <location>
        <begin position="38"/>
        <end position="65"/>
    </location>
</feature>
<evidence type="ECO:0000256" key="1">
    <source>
        <dbReference type="SAM" id="MobiDB-lite"/>
    </source>
</evidence>
<evidence type="ECO:0000313" key="3">
    <source>
        <dbReference type="Proteomes" id="UP000003191"/>
    </source>
</evidence>
<proteinExistence type="predicted"/>
<evidence type="ECO:0000313" key="2">
    <source>
        <dbReference type="EMBL" id="EFE88687.1"/>
    </source>
</evidence>